<gene>
    <name evidence="1" type="ORF">B9479_005515</name>
</gene>
<sequence>MSDHDDHTSNLKDDVPMVDVTKTAVTTRTPDWGNTLSCLATPEEPQASDAQIDRWIKVAAASADADDLESQIPNPLTQRQLSYLRTNPALGPIWMQQASAYNRKVLSQYQKTRPELIVSNVASVEFFFHNDRSRLASWAIVKASVGIDVSEDAYMSAFTNYVDYQESLEELAKEDLWIHERPPPNAAHALRIRSLLISRDLNEAAVRQIEEEGSTKLPSDQLNEMRLFNANTTKRSKYEGWPAVFGQDFEQLVSSWSESLNALRDAGVTDGEEDDTSL</sequence>
<proteinExistence type="predicted"/>
<accession>A0A5D3AUA4</accession>
<organism evidence="1 2">
    <name type="scientific">Cryptococcus floricola</name>
    <dbReference type="NCBI Taxonomy" id="2591691"/>
    <lineage>
        <taxon>Eukaryota</taxon>
        <taxon>Fungi</taxon>
        <taxon>Dikarya</taxon>
        <taxon>Basidiomycota</taxon>
        <taxon>Agaricomycotina</taxon>
        <taxon>Tremellomycetes</taxon>
        <taxon>Tremellales</taxon>
        <taxon>Cryptococcaceae</taxon>
        <taxon>Cryptococcus</taxon>
    </lineage>
</organism>
<keyword evidence="2" id="KW-1185">Reference proteome</keyword>
<reference evidence="1 2" key="1">
    <citation type="submission" date="2017-05" db="EMBL/GenBank/DDBJ databases">
        <title>The Genome Sequence of Tsuchiyaea wingfieldii DSM 27421.</title>
        <authorList>
            <person name="Cuomo C."/>
            <person name="Passer A."/>
            <person name="Billmyre B."/>
            <person name="Heitman J."/>
        </authorList>
    </citation>
    <scope>NUCLEOTIDE SEQUENCE [LARGE SCALE GENOMIC DNA]</scope>
    <source>
        <strain evidence="1 2">DSM 27421</strain>
    </source>
</reference>
<evidence type="ECO:0000313" key="2">
    <source>
        <dbReference type="Proteomes" id="UP000322245"/>
    </source>
</evidence>
<comment type="caution">
    <text evidence="1">The sequence shown here is derived from an EMBL/GenBank/DDBJ whole genome shotgun (WGS) entry which is preliminary data.</text>
</comment>
<name>A0A5D3AUA4_9TREE</name>
<dbReference type="AlphaFoldDB" id="A0A5D3AUA4"/>
<protein>
    <submittedName>
        <fullName evidence="1">Uncharacterized protein</fullName>
    </submittedName>
</protein>
<evidence type="ECO:0000313" key="1">
    <source>
        <dbReference type="EMBL" id="TYJ53829.1"/>
    </source>
</evidence>
<dbReference type="Proteomes" id="UP000322245">
    <property type="component" value="Unassembled WGS sequence"/>
</dbReference>
<dbReference type="EMBL" id="NIDF01000076">
    <property type="protein sequence ID" value="TYJ53829.1"/>
    <property type="molecule type" value="Genomic_DNA"/>
</dbReference>